<gene>
    <name evidence="1" type="ORF">ENT99_03720</name>
    <name evidence="2" type="ORF">ENU64_00985</name>
</gene>
<evidence type="ECO:0000313" key="2">
    <source>
        <dbReference type="EMBL" id="HGT97991.1"/>
    </source>
</evidence>
<dbReference type="AlphaFoldDB" id="A0A7J3MWU6"/>
<dbReference type="EMBL" id="DTDH01000025">
    <property type="protein sequence ID" value="HGT97991.1"/>
    <property type="molecule type" value="Genomic_DNA"/>
</dbReference>
<sequence length="69" mass="8204">MKKRQHIYQEEIPHKFTTVIKCLNKDYSAEREFREGDFVGKIEGSCPKCGNNMVIDYIYALYTQKKQQL</sequence>
<comment type="caution">
    <text evidence="2">The sequence shown here is derived from an EMBL/GenBank/DDBJ whole genome shotgun (WGS) entry which is preliminary data.</text>
</comment>
<proteinExistence type="predicted"/>
<evidence type="ECO:0000313" key="1">
    <source>
        <dbReference type="EMBL" id="HFQ78795.1"/>
    </source>
</evidence>
<protein>
    <submittedName>
        <fullName evidence="2">Uncharacterized protein</fullName>
    </submittedName>
</protein>
<organism evidence="2">
    <name type="scientific">Ignisphaera aggregans</name>
    <dbReference type="NCBI Taxonomy" id="334771"/>
    <lineage>
        <taxon>Archaea</taxon>
        <taxon>Thermoproteota</taxon>
        <taxon>Thermoprotei</taxon>
        <taxon>Desulfurococcales</taxon>
        <taxon>Desulfurococcaceae</taxon>
        <taxon>Ignisphaera</taxon>
    </lineage>
</organism>
<dbReference type="EMBL" id="DTAU01000068">
    <property type="protein sequence ID" value="HFQ78795.1"/>
    <property type="molecule type" value="Genomic_DNA"/>
</dbReference>
<name>A0A7J3MWU6_9CREN</name>
<reference evidence="2" key="1">
    <citation type="journal article" date="2020" name="mSystems">
        <title>Genome- and Community-Level Interaction Insights into Carbon Utilization and Element Cycling Functions of Hydrothermarchaeota in Hydrothermal Sediment.</title>
        <authorList>
            <person name="Zhou Z."/>
            <person name="Liu Y."/>
            <person name="Xu W."/>
            <person name="Pan J."/>
            <person name="Luo Z.H."/>
            <person name="Li M."/>
        </authorList>
    </citation>
    <scope>NUCLEOTIDE SEQUENCE [LARGE SCALE GENOMIC DNA]</scope>
    <source>
        <strain evidence="1">SpSt-629</strain>
        <strain evidence="2">SpSt-688</strain>
    </source>
</reference>
<accession>A0A7J3MWU6</accession>